<proteinExistence type="predicted"/>
<evidence type="ECO:0000313" key="2">
    <source>
        <dbReference type="Proteomes" id="UP000077266"/>
    </source>
</evidence>
<sequence length="228" mass="26486">MVRVTERNAHMFWQQKERFRSTRSLIMDGHHALWIDPAHFSHIFFISFKVPHLLRLAEQAALDPDFHLNFHPRILRLVASDSELWCNGLERFPSLTHIHIQQRWTRDFAKFASCLPPSTRFLAIDPAFEEGLRSAVERFLDGISRSLQHSIKVLGRVLVRTPYVKRDLRDSLSQGMTGLAILKSEPTLWLDDSIAYIRSVRGFPMQDLANELDCGTLYFFGRQLWGPS</sequence>
<accession>A0A166ARK8</accession>
<dbReference type="AlphaFoldDB" id="A0A166ARK8"/>
<reference evidence="1 2" key="1">
    <citation type="journal article" date="2016" name="Mol. Biol. Evol.">
        <title>Comparative Genomics of Early-Diverging Mushroom-Forming Fungi Provides Insights into the Origins of Lignocellulose Decay Capabilities.</title>
        <authorList>
            <person name="Nagy L.G."/>
            <person name="Riley R."/>
            <person name="Tritt A."/>
            <person name="Adam C."/>
            <person name="Daum C."/>
            <person name="Floudas D."/>
            <person name="Sun H."/>
            <person name="Yadav J.S."/>
            <person name="Pangilinan J."/>
            <person name="Larsson K.H."/>
            <person name="Matsuura K."/>
            <person name="Barry K."/>
            <person name="Labutti K."/>
            <person name="Kuo R."/>
            <person name="Ohm R.A."/>
            <person name="Bhattacharya S.S."/>
            <person name="Shirouzu T."/>
            <person name="Yoshinaga Y."/>
            <person name="Martin F.M."/>
            <person name="Grigoriev I.V."/>
            <person name="Hibbett D.S."/>
        </authorList>
    </citation>
    <scope>NUCLEOTIDE SEQUENCE [LARGE SCALE GENOMIC DNA]</scope>
    <source>
        <strain evidence="1 2">HHB12029</strain>
    </source>
</reference>
<name>A0A166ARK8_EXIGL</name>
<organism evidence="1 2">
    <name type="scientific">Exidia glandulosa HHB12029</name>
    <dbReference type="NCBI Taxonomy" id="1314781"/>
    <lineage>
        <taxon>Eukaryota</taxon>
        <taxon>Fungi</taxon>
        <taxon>Dikarya</taxon>
        <taxon>Basidiomycota</taxon>
        <taxon>Agaricomycotina</taxon>
        <taxon>Agaricomycetes</taxon>
        <taxon>Auriculariales</taxon>
        <taxon>Exidiaceae</taxon>
        <taxon>Exidia</taxon>
    </lineage>
</organism>
<protein>
    <submittedName>
        <fullName evidence="1">Uncharacterized protein</fullName>
    </submittedName>
</protein>
<dbReference type="EMBL" id="KV425971">
    <property type="protein sequence ID" value="KZV94499.1"/>
    <property type="molecule type" value="Genomic_DNA"/>
</dbReference>
<dbReference type="Proteomes" id="UP000077266">
    <property type="component" value="Unassembled WGS sequence"/>
</dbReference>
<dbReference type="InParanoid" id="A0A166ARK8"/>
<gene>
    <name evidence="1" type="ORF">EXIGLDRAFT_515183</name>
</gene>
<keyword evidence="2" id="KW-1185">Reference proteome</keyword>
<evidence type="ECO:0000313" key="1">
    <source>
        <dbReference type="EMBL" id="KZV94499.1"/>
    </source>
</evidence>